<feature type="binding site" evidence="1">
    <location>
        <position position="58"/>
    </location>
    <ligand>
        <name>Mg(2+)</name>
        <dbReference type="ChEBI" id="CHEBI:18420"/>
        <label>1</label>
    </ligand>
</feature>
<dbReference type="GO" id="GO:0046872">
    <property type="term" value="F:metal ion binding"/>
    <property type="evidence" value="ECO:0007669"/>
    <property type="project" value="UniProtKB-KW"/>
</dbReference>
<evidence type="ECO:0000313" key="2">
    <source>
        <dbReference type="EMBL" id="AUI68375.1"/>
    </source>
</evidence>
<dbReference type="InterPro" id="IPR005502">
    <property type="entry name" value="Ribosyl_crysJ1"/>
</dbReference>
<comment type="cofactor">
    <cofactor evidence="1">
        <name>Mg(2+)</name>
        <dbReference type="ChEBI" id="CHEBI:18420"/>
    </cofactor>
    <text evidence="1">Binds 2 magnesium ions per subunit.</text>
</comment>
<evidence type="ECO:0000313" key="3">
    <source>
        <dbReference type="Proteomes" id="UP000234271"/>
    </source>
</evidence>
<evidence type="ECO:0000256" key="1">
    <source>
        <dbReference type="PIRSR" id="PIRSR605502-1"/>
    </source>
</evidence>
<dbReference type="GO" id="GO:0016787">
    <property type="term" value="F:hydrolase activity"/>
    <property type="evidence" value="ECO:0007669"/>
    <property type="project" value="UniProtKB-KW"/>
</dbReference>
<dbReference type="PANTHER" id="PTHR16222">
    <property type="entry name" value="ADP-RIBOSYLGLYCOHYDROLASE"/>
    <property type="match status" value="1"/>
</dbReference>
<name>A0A2N9YDE1_9GAMM</name>
<keyword evidence="3" id="KW-1185">Reference proteome</keyword>
<dbReference type="InterPro" id="IPR050792">
    <property type="entry name" value="ADP-ribosylglycohydrolase"/>
</dbReference>
<dbReference type="EMBL" id="CP018889">
    <property type="protein sequence ID" value="AUI68375.1"/>
    <property type="molecule type" value="Genomic_DNA"/>
</dbReference>
<keyword evidence="1" id="KW-0460">Magnesium</keyword>
<dbReference type="AlphaFoldDB" id="A0A2N9YDE1"/>
<dbReference type="KEGG" id="blep:AL038_17770"/>
<feature type="binding site" evidence="1">
    <location>
        <position position="57"/>
    </location>
    <ligand>
        <name>Mg(2+)</name>
        <dbReference type="ChEBI" id="CHEBI:18420"/>
        <label>1</label>
    </ligand>
</feature>
<keyword evidence="1" id="KW-0479">Metal-binding</keyword>
<sequence>MTHSQPYGLKAYTGCLLGLAVGDALGTSVEFQAPHSFSPLTDMIGGGFFELTAGQWTDDTSMALCLAESLITKQAFDPVDQMERYLLWYQQGHLSSTDKCFDIGNTVLNALKTFEKTREPYCGLTDIQAAGNGSLMRLAPVPLFYAYNPLNAIQYAANSSQTTHATRTAVDACRFFAGLLIGALQGESKTTLLSTRYCPLADYWHTYPLAPEIDAIACGSYKQKIPPPPSVVKHWSEIENNRYIRGTGYVVNSLEAALWAFYHTETYTDGVLKAVNLGDDADTTGAIYGQLAGAFYGETAIRPDWLAKLAHRKRITDYATQLATLAWQRQYPS</sequence>
<reference evidence="3" key="1">
    <citation type="submission" date="2016-12" db="EMBL/GenBank/DDBJ databases">
        <title>Complete Genome Sequence of Beggiatoa leptomitiformis D-401.</title>
        <authorList>
            <person name="Fomenkov A."/>
            <person name="Vincze T."/>
            <person name="Grabovich M."/>
            <person name="Anton B.P."/>
            <person name="Dubinina G."/>
            <person name="Orlova M."/>
            <person name="Belousova E."/>
            <person name="Roberts R.J."/>
        </authorList>
    </citation>
    <scope>NUCLEOTIDE SEQUENCE [LARGE SCALE GENOMIC DNA]</scope>
    <source>
        <strain evidence="3">D-401</strain>
    </source>
</reference>
<dbReference type="Pfam" id="PF03747">
    <property type="entry name" value="ADP_ribosyl_GH"/>
    <property type="match status" value="1"/>
</dbReference>
<organism evidence="2 3">
    <name type="scientific">Beggiatoa leptomitoformis</name>
    <dbReference type="NCBI Taxonomy" id="288004"/>
    <lineage>
        <taxon>Bacteria</taxon>
        <taxon>Pseudomonadati</taxon>
        <taxon>Pseudomonadota</taxon>
        <taxon>Gammaproteobacteria</taxon>
        <taxon>Thiotrichales</taxon>
        <taxon>Thiotrichaceae</taxon>
        <taxon>Beggiatoa</taxon>
    </lineage>
</organism>
<dbReference type="Gene3D" id="1.10.4080.10">
    <property type="entry name" value="ADP-ribosylation/Crystallin J1"/>
    <property type="match status" value="1"/>
</dbReference>
<dbReference type="PANTHER" id="PTHR16222:SF12">
    <property type="entry name" value="ADP-RIBOSYLGLYCOHYDROLASE-RELATED"/>
    <property type="match status" value="1"/>
</dbReference>
<feature type="binding site" evidence="1">
    <location>
        <position position="283"/>
    </location>
    <ligand>
        <name>Mg(2+)</name>
        <dbReference type="ChEBI" id="CHEBI:18420"/>
        <label>1</label>
    </ligand>
</feature>
<accession>A0A2N9YDE1</accession>
<dbReference type="Proteomes" id="UP000234271">
    <property type="component" value="Chromosome"/>
</dbReference>
<gene>
    <name evidence="2" type="ORF">BLE401_06455</name>
</gene>
<proteinExistence type="predicted"/>
<dbReference type="SUPFAM" id="SSF101478">
    <property type="entry name" value="ADP-ribosylglycohydrolase"/>
    <property type="match status" value="1"/>
</dbReference>
<dbReference type="InterPro" id="IPR036705">
    <property type="entry name" value="Ribosyl_crysJ1_sf"/>
</dbReference>
<feature type="binding site" evidence="1">
    <location>
        <position position="282"/>
    </location>
    <ligand>
        <name>Mg(2+)</name>
        <dbReference type="ChEBI" id="CHEBI:18420"/>
        <label>1</label>
    </ligand>
</feature>
<feature type="binding site" evidence="1">
    <location>
        <position position="59"/>
    </location>
    <ligand>
        <name>Mg(2+)</name>
        <dbReference type="ChEBI" id="CHEBI:18420"/>
        <label>1</label>
    </ligand>
</feature>
<dbReference type="RefSeq" id="WP_062155137.1">
    <property type="nucleotide sequence ID" value="NZ_CP012373.2"/>
</dbReference>
<keyword evidence="2" id="KW-0378">Hydrolase</keyword>
<protein>
    <submittedName>
        <fullName evidence="2">ADP-ribosylglycohydrolase family protein</fullName>
    </submittedName>
</protein>
<dbReference type="OrthoDB" id="9798107at2"/>
<feature type="binding site" evidence="1">
    <location>
        <position position="280"/>
    </location>
    <ligand>
        <name>Mg(2+)</name>
        <dbReference type="ChEBI" id="CHEBI:18420"/>
        <label>1</label>
    </ligand>
</feature>